<feature type="domain" description="AB hydrolase-1" evidence="3">
    <location>
        <begin position="68"/>
        <end position="178"/>
    </location>
</feature>
<dbReference type="EMBL" id="VFRQ01000001">
    <property type="protein sequence ID" value="TPE46192.1"/>
    <property type="molecule type" value="Genomic_DNA"/>
</dbReference>
<sequence length="436" mass="48317">MLTCCDRSSILRPVAPSFKPTKTMMPKRIFLLLFFLGILALAQAQQTQMLNVGGHSLEMIQAGTGDYTIIFESGFGSDCKVWGNVASEVMQTNQVLLYSRAGTGKSEPNPQPQTLEAAVQDLSNLIKRANLKPPFILVGHSYGAFIIRAYAAQHPKQVKGLVFVDPAHEKMMLELKKVNPAKAVRDIELQNSFVPDEFKQENELINQIFEAGTLPEFGELPQVPAVVLTSVQQRAKPELFLHEPEGVAVWRNLHAEFFSQFTNGAHIVTTASGHNIHRQEPELVIQAINQVVQAAKKEKGRQEHEVKVKALEAAFAQAAAYLKQQKEQKAEDVVFDALKVSGFDERTINTMAYQQLSNPATIDMSLLLFKYNTVTYAASANAFDSYGEALMQQGKLKQAAQQFNKAIELATAAHDDAMLETSKSNLEKLSQLEKSK</sequence>
<gene>
    <name evidence="4" type="ORF">FJM65_02265</name>
</gene>
<dbReference type="PANTHER" id="PTHR43798:SF33">
    <property type="entry name" value="HYDROLASE, PUTATIVE (AFU_ORTHOLOGUE AFUA_2G14860)-RELATED"/>
    <property type="match status" value="1"/>
</dbReference>
<dbReference type="InterPro" id="IPR011990">
    <property type="entry name" value="TPR-like_helical_dom_sf"/>
</dbReference>
<reference evidence="4 5" key="1">
    <citation type="submission" date="2019-06" db="EMBL/GenBank/DDBJ databases">
        <title>A novel bacterium of genus Pontibacter, isolated from marine sediment.</title>
        <authorList>
            <person name="Huang H."/>
            <person name="Mo K."/>
            <person name="Hu Y."/>
        </authorList>
    </citation>
    <scope>NUCLEOTIDE SEQUENCE [LARGE SCALE GENOMIC DNA]</scope>
    <source>
        <strain evidence="4 5">HB172049</strain>
    </source>
</reference>
<dbReference type="PROSITE" id="PS50005">
    <property type="entry name" value="TPR"/>
    <property type="match status" value="1"/>
</dbReference>
<dbReference type="InterPro" id="IPR050266">
    <property type="entry name" value="AB_hydrolase_sf"/>
</dbReference>
<evidence type="ECO:0000313" key="4">
    <source>
        <dbReference type="EMBL" id="TPE46192.1"/>
    </source>
</evidence>
<dbReference type="GO" id="GO:0016787">
    <property type="term" value="F:hydrolase activity"/>
    <property type="evidence" value="ECO:0007669"/>
    <property type="project" value="UniProtKB-KW"/>
</dbReference>
<feature type="repeat" description="TPR" evidence="1">
    <location>
        <begin position="380"/>
        <end position="413"/>
    </location>
</feature>
<dbReference type="SUPFAM" id="SSF48452">
    <property type="entry name" value="TPR-like"/>
    <property type="match status" value="1"/>
</dbReference>
<dbReference type="Pfam" id="PF00561">
    <property type="entry name" value="Abhydrolase_1"/>
    <property type="match status" value="1"/>
</dbReference>
<keyword evidence="5" id="KW-1185">Reference proteome</keyword>
<name>A0A501WBK2_9BACT</name>
<keyword evidence="2" id="KW-0175">Coiled coil</keyword>
<dbReference type="Gene3D" id="3.40.50.1820">
    <property type="entry name" value="alpha/beta hydrolase"/>
    <property type="match status" value="1"/>
</dbReference>
<dbReference type="OrthoDB" id="59888at2"/>
<evidence type="ECO:0000259" key="3">
    <source>
        <dbReference type="Pfam" id="PF00561"/>
    </source>
</evidence>
<dbReference type="InterPro" id="IPR029058">
    <property type="entry name" value="AB_hydrolase_fold"/>
</dbReference>
<dbReference type="InterPro" id="IPR000073">
    <property type="entry name" value="AB_hydrolase_1"/>
</dbReference>
<dbReference type="GO" id="GO:0016020">
    <property type="term" value="C:membrane"/>
    <property type="evidence" value="ECO:0007669"/>
    <property type="project" value="TreeGrafter"/>
</dbReference>
<evidence type="ECO:0000256" key="2">
    <source>
        <dbReference type="SAM" id="Coils"/>
    </source>
</evidence>
<keyword evidence="4" id="KW-0378">Hydrolase</keyword>
<accession>A0A501WBK2</accession>
<comment type="caution">
    <text evidence="4">The sequence shown here is derived from an EMBL/GenBank/DDBJ whole genome shotgun (WGS) entry which is preliminary data.</text>
</comment>
<keyword evidence="1" id="KW-0802">TPR repeat</keyword>
<organism evidence="4 5">
    <name type="scientific">Pontibacter mangrovi</name>
    <dbReference type="NCBI Taxonomy" id="2589816"/>
    <lineage>
        <taxon>Bacteria</taxon>
        <taxon>Pseudomonadati</taxon>
        <taxon>Bacteroidota</taxon>
        <taxon>Cytophagia</taxon>
        <taxon>Cytophagales</taxon>
        <taxon>Hymenobacteraceae</taxon>
        <taxon>Pontibacter</taxon>
    </lineage>
</organism>
<feature type="coiled-coil region" evidence="2">
    <location>
        <begin position="285"/>
        <end position="328"/>
    </location>
</feature>
<dbReference type="PANTHER" id="PTHR43798">
    <property type="entry name" value="MONOACYLGLYCEROL LIPASE"/>
    <property type="match status" value="1"/>
</dbReference>
<proteinExistence type="predicted"/>
<dbReference type="InterPro" id="IPR019734">
    <property type="entry name" value="TPR_rpt"/>
</dbReference>
<dbReference type="AlphaFoldDB" id="A0A501WBK2"/>
<dbReference type="SUPFAM" id="SSF53474">
    <property type="entry name" value="alpha/beta-Hydrolases"/>
    <property type="match status" value="1"/>
</dbReference>
<evidence type="ECO:0000256" key="1">
    <source>
        <dbReference type="PROSITE-ProRule" id="PRU00339"/>
    </source>
</evidence>
<evidence type="ECO:0000313" key="5">
    <source>
        <dbReference type="Proteomes" id="UP000316727"/>
    </source>
</evidence>
<dbReference type="Proteomes" id="UP000316727">
    <property type="component" value="Unassembled WGS sequence"/>
</dbReference>
<protein>
    <submittedName>
        <fullName evidence="4">Alpha/beta fold hydrolase</fullName>
    </submittedName>
</protein>
<dbReference type="Gene3D" id="1.25.40.10">
    <property type="entry name" value="Tetratricopeptide repeat domain"/>
    <property type="match status" value="1"/>
</dbReference>